<dbReference type="Gene3D" id="2.70.98.10">
    <property type="match status" value="1"/>
</dbReference>
<dbReference type="PANTHER" id="PTHR10091">
    <property type="entry name" value="ALDOSE-1-EPIMERASE"/>
    <property type="match status" value="1"/>
</dbReference>
<dbReference type="Proteomes" id="UP001501442">
    <property type="component" value="Unassembled WGS sequence"/>
</dbReference>
<sequence>MTLSGNQYEIAAGPYAAVVTEQGGALRALSRDGRPLILTHGPDEMPPAASGQLLAPWPNRIDRGRYEFGGEAYRLPVNEHERDNAIHGLVRQESWTVDGHEPHRVRLTYRLLGHAGYPFRLDLALEYALDAERGLTVRVSARNAGSRPAPYGHGAHPYITLGRPLDECDLTIPADRYLEVDDRAIPEPAARDVAGTPYDFREGRPLGATRIDNPYTGLHRDADGRAWVRLEDGTHSVALWADEAHPWLEIYTADETPAEMRRAGVGAEPMTCPPNAFVTGTDLITLEPGAEFSGSWGIAGS</sequence>
<dbReference type="InterPro" id="IPR011013">
    <property type="entry name" value="Gal_mutarotase_sf_dom"/>
</dbReference>
<proteinExistence type="predicted"/>
<dbReference type="EMBL" id="BAABHK010000003">
    <property type="protein sequence ID" value="GAA4625306.1"/>
    <property type="molecule type" value="Genomic_DNA"/>
</dbReference>
<organism evidence="1 2">
    <name type="scientific">Actinoallomurus vinaceus</name>
    <dbReference type="NCBI Taxonomy" id="1080074"/>
    <lineage>
        <taxon>Bacteria</taxon>
        <taxon>Bacillati</taxon>
        <taxon>Actinomycetota</taxon>
        <taxon>Actinomycetes</taxon>
        <taxon>Streptosporangiales</taxon>
        <taxon>Thermomonosporaceae</taxon>
        <taxon>Actinoallomurus</taxon>
    </lineage>
</organism>
<evidence type="ECO:0000313" key="2">
    <source>
        <dbReference type="Proteomes" id="UP001501442"/>
    </source>
</evidence>
<dbReference type="InterPro" id="IPR014718">
    <property type="entry name" value="GH-type_carb-bd"/>
</dbReference>
<reference evidence="2" key="1">
    <citation type="journal article" date="2019" name="Int. J. Syst. Evol. Microbiol.">
        <title>The Global Catalogue of Microorganisms (GCM) 10K type strain sequencing project: providing services to taxonomists for standard genome sequencing and annotation.</title>
        <authorList>
            <consortium name="The Broad Institute Genomics Platform"/>
            <consortium name="The Broad Institute Genome Sequencing Center for Infectious Disease"/>
            <person name="Wu L."/>
            <person name="Ma J."/>
        </authorList>
    </citation>
    <scope>NUCLEOTIDE SEQUENCE [LARGE SCALE GENOMIC DNA]</scope>
    <source>
        <strain evidence="2">JCM 17939</strain>
    </source>
</reference>
<dbReference type="PANTHER" id="PTHR10091:SF0">
    <property type="entry name" value="GALACTOSE MUTAROTASE"/>
    <property type="match status" value="1"/>
</dbReference>
<gene>
    <name evidence="1" type="ORF">GCM10023196_028940</name>
</gene>
<accession>A0ABP8UBK7</accession>
<dbReference type="InterPro" id="IPR008183">
    <property type="entry name" value="Aldose_1/G6P_1-epimerase"/>
</dbReference>
<protein>
    <submittedName>
        <fullName evidence="1">Aldose 1-epimerase family protein</fullName>
    </submittedName>
</protein>
<name>A0ABP8UBK7_9ACTN</name>
<comment type="caution">
    <text evidence="1">The sequence shown here is derived from an EMBL/GenBank/DDBJ whole genome shotgun (WGS) entry which is preliminary data.</text>
</comment>
<keyword evidence="2" id="KW-1185">Reference proteome</keyword>
<dbReference type="Pfam" id="PF01263">
    <property type="entry name" value="Aldose_epim"/>
    <property type="match status" value="1"/>
</dbReference>
<dbReference type="CDD" id="cd09022">
    <property type="entry name" value="Aldose_epim_Ec_YihR"/>
    <property type="match status" value="1"/>
</dbReference>
<dbReference type="RefSeq" id="WP_345431262.1">
    <property type="nucleotide sequence ID" value="NZ_BAABHK010000003.1"/>
</dbReference>
<dbReference type="InterPro" id="IPR037480">
    <property type="entry name" value="YihR-like"/>
</dbReference>
<dbReference type="SUPFAM" id="SSF74650">
    <property type="entry name" value="Galactose mutarotase-like"/>
    <property type="match status" value="1"/>
</dbReference>
<evidence type="ECO:0000313" key="1">
    <source>
        <dbReference type="EMBL" id="GAA4625306.1"/>
    </source>
</evidence>